<comment type="caution">
    <text evidence="1">The sequence shown here is derived from an EMBL/GenBank/DDBJ whole genome shotgun (WGS) entry which is preliminary data.</text>
</comment>
<protein>
    <recommendedName>
        <fullName evidence="3">ABM domain-containing protein</fullName>
    </recommendedName>
</protein>
<gene>
    <name evidence="1" type="ORF">B7R25_14120</name>
</gene>
<dbReference type="SUPFAM" id="SSF54909">
    <property type="entry name" value="Dimeric alpha+beta barrel"/>
    <property type="match status" value="1"/>
</dbReference>
<evidence type="ECO:0008006" key="3">
    <source>
        <dbReference type="Google" id="ProtNLM"/>
    </source>
</evidence>
<name>A0A3E0W956_9MICO</name>
<proteinExistence type="predicted"/>
<reference evidence="1 2" key="1">
    <citation type="submission" date="2017-04" db="EMBL/GenBank/DDBJ databases">
        <title>Comparative genome analysis of Subtercola boreus.</title>
        <authorList>
            <person name="Cho Y.-J."/>
            <person name="Cho A."/>
            <person name="Kim O.-S."/>
            <person name="Lee J.-I."/>
        </authorList>
    </citation>
    <scope>NUCLEOTIDE SEQUENCE [LARGE SCALE GENOMIC DNA]</scope>
    <source>
        <strain evidence="1 2">P28004</strain>
    </source>
</reference>
<dbReference type="RefSeq" id="WP_116419596.1">
    <property type="nucleotide sequence ID" value="NZ_NBXC01000027.1"/>
</dbReference>
<evidence type="ECO:0000313" key="1">
    <source>
        <dbReference type="EMBL" id="RFA25500.1"/>
    </source>
</evidence>
<dbReference type="EMBL" id="NBXE01000031">
    <property type="protein sequence ID" value="RFA25500.1"/>
    <property type="molecule type" value="Genomic_DNA"/>
</dbReference>
<dbReference type="InterPro" id="IPR011008">
    <property type="entry name" value="Dimeric_a/b-barrel"/>
</dbReference>
<accession>A0A3E0W956</accession>
<dbReference type="OrthoDB" id="1445730at2"/>
<dbReference type="AlphaFoldDB" id="A0A3E0W956"/>
<organism evidence="1 2">
    <name type="scientific">Subtercola boreus</name>
    <dbReference type="NCBI Taxonomy" id="120213"/>
    <lineage>
        <taxon>Bacteria</taxon>
        <taxon>Bacillati</taxon>
        <taxon>Actinomycetota</taxon>
        <taxon>Actinomycetes</taxon>
        <taxon>Micrococcales</taxon>
        <taxon>Microbacteriaceae</taxon>
        <taxon>Subtercola</taxon>
    </lineage>
</organism>
<dbReference type="Proteomes" id="UP000257080">
    <property type="component" value="Unassembled WGS sequence"/>
</dbReference>
<evidence type="ECO:0000313" key="2">
    <source>
        <dbReference type="Proteomes" id="UP000257080"/>
    </source>
</evidence>
<sequence>MTEILEVTTLRPAAGLTAADFITANADIDVYLARQPGFEWRRILETGDGTIIDIVAYDNIDHARAGAAGIGGEMAGSPVHATIDHSTVDWNLTTVLHRVDGN</sequence>